<feature type="transmembrane region" description="Helical" evidence="4">
    <location>
        <begin position="393"/>
        <end position="413"/>
    </location>
</feature>
<dbReference type="InterPro" id="IPR052528">
    <property type="entry name" value="Sugar_transport-like"/>
</dbReference>
<feature type="transmembrane region" description="Helical" evidence="4">
    <location>
        <begin position="182"/>
        <end position="201"/>
    </location>
</feature>
<feature type="transmembrane region" description="Helical" evidence="4">
    <location>
        <begin position="107"/>
        <end position="135"/>
    </location>
</feature>
<dbReference type="Gene3D" id="1.20.1250.20">
    <property type="entry name" value="MFS general substrate transporter like domains"/>
    <property type="match status" value="2"/>
</dbReference>
<feature type="transmembrane region" description="Helical" evidence="4">
    <location>
        <begin position="234"/>
        <end position="256"/>
    </location>
</feature>
<evidence type="ECO:0008006" key="7">
    <source>
        <dbReference type="Google" id="ProtNLM"/>
    </source>
</evidence>
<dbReference type="SUPFAM" id="SSF103473">
    <property type="entry name" value="MFS general substrate transporter"/>
    <property type="match status" value="1"/>
</dbReference>
<keyword evidence="6" id="KW-1185">Reference proteome</keyword>
<feature type="transmembrane region" description="Helical" evidence="4">
    <location>
        <begin position="324"/>
        <end position="341"/>
    </location>
</feature>
<proteinExistence type="predicted"/>
<protein>
    <recommendedName>
        <fullName evidence="7">MFS transporter</fullName>
    </recommendedName>
</protein>
<sequence>MNPSSAEHERTSRGANENAGIWALGNGLVSTTLISFFAQSLGAQSGAISWIIAAPKLVGVLRWFAPSLLKFGGGYRITSVGPFLLSTVFLLLLPLSSVPGIWPSPSVAIAAIVVCWCMYHLAEYCGYVVFIAWLMQLVTPEIRGRFFGLRERWLTAGNLAGFLFAGILGAALRNGFEVDLRWIAYPLLAIFGAFAIGFSVLPLRRIPEPENDIPPNLSLIEDWKYWSRPRARWFLLYGTWFSAANGLFSTLLYIYPYRALDLSLFLPLTMAASMRLGQSIISRPVGVTIDRFGWRSVMICGQVLIALGPFLFSFGTVGYVAGNLIWIAYALINVALPIAIVDGRHDRSAAPPLALYFAWTGLVYGLTALAGQLVADFFVSTQYRQDSASYDTYFIVATLARLSAVLPLVLLPADRKRHTC</sequence>
<evidence type="ECO:0000313" key="6">
    <source>
        <dbReference type="Proteomes" id="UP000551616"/>
    </source>
</evidence>
<keyword evidence="2 4" id="KW-1133">Transmembrane helix</keyword>
<feature type="transmembrane region" description="Helical" evidence="4">
    <location>
        <begin position="156"/>
        <end position="176"/>
    </location>
</feature>
<dbReference type="InterPro" id="IPR011701">
    <property type="entry name" value="MFS"/>
</dbReference>
<feature type="transmembrane region" description="Helical" evidence="4">
    <location>
        <begin position="293"/>
        <end position="312"/>
    </location>
</feature>
<feature type="transmembrane region" description="Helical" evidence="4">
    <location>
        <begin position="47"/>
        <end position="65"/>
    </location>
</feature>
<accession>A0A7V8V3M1</accession>
<evidence type="ECO:0000256" key="1">
    <source>
        <dbReference type="ARBA" id="ARBA00022692"/>
    </source>
</evidence>
<evidence type="ECO:0000256" key="2">
    <source>
        <dbReference type="ARBA" id="ARBA00022989"/>
    </source>
</evidence>
<dbReference type="Proteomes" id="UP000551616">
    <property type="component" value="Unassembled WGS sequence"/>
</dbReference>
<dbReference type="PANTHER" id="PTHR23526">
    <property type="entry name" value="INTEGRAL MEMBRANE TRANSPORT PROTEIN-RELATED"/>
    <property type="match status" value="1"/>
</dbReference>
<keyword evidence="3 4" id="KW-0472">Membrane</keyword>
<dbReference type="EMBL" id="JABRWO010000003">
    <property type="protein sequence ID" value="MBA2114312.1"/>
    <property type="molecule type" value="Genomic_DNA"/>
</dbReference>
<feature type="transmembrane region" description="Helical" evidence="4">
    <location>
        <begin position="353"/>
        <end position="373"/>
    </location>
</feature>
<evidence type="ECO:0000256" key="4">
    <source>
        <dbReference type="SAM" id="Phobius"/>
    </source>
</evidence>
<dbReference type="AlphaFoldDB" id="A0A7V8V3M1"/>
<dbReference type="Pfam" id="PF07690">
    <property type="entry name" value="MFS_1"/>
    <property type="match status" value="1"/>
</dbReference>
<feature type="transmembrane region" description="Helical" evidence="4">
    <location>
        <begin position="21"/>
        <end position="41"/>
    </location>
</feature>
<name>A0A7V8V3M1_9BACT</name>
<feature type="transmembrane region" description="Helical" evidence="4">
    <location>
        <begin position="262"/>
        <end position="281"/>
    </location>
</feature>
<evidence type="ECO:0000313" key="5">
    <source>
        <dbReference type="EMBL" id="MBA2114312.1"/>
    </source>
</evidence>
<evidence type="ECO:0000256" key="3">
    <source>
        <dbReference type="ARBA" id="ARBA00023136"/>
    </source>
</evidence>
<dbReference type="GO" id="GO:0022857">
    <property type="term" value="F:transmembrane transporter activity"/>
    <property type="evidence" value="ECO:0007669"/>
    <property type="project" value="InterPro"/>
</dbReference>
<reference evidence="5 6" key="1">
    <citation type="submission" date="2020-05" db="EMBL/GenBank/DDBJ databases">
        <title>Bremerella alba sp. nov., a novel planctomycete isolated from the surface of the macroalga Fucus spiralis.</title>
        <authorList>
            <person name="Godinho O."/>
            <person name="Botelho R."/>
            <person name="Albuquerque L."/>
            <person name="Wiegand S."/>
            <person name="Da Costa M.S."/>
            <person name="Lobo-Da-Cunha A."/>
            <person name="Jogler C."/>
            <person name="Lage O.M."/>
        </authorList>
    </citation>
    <scope>NUCLEOTIDE SEQUENCE [LARGE SCALE GENOMIC DNA]</scope>
    <source>
        <strain evidence="5 6">FF15</strain>
    </source>
</reference>
<dbReference type="RefSeq" id="WP_207395767.1">
    <property type="nucleotide sequence ID" value="NZ_JABRWO010000003.1"/>
</dbReference>
<feature type="transmembrane region" description="Helical" evidence="4">
    <location>
        <begin position="77"/>
        <end position="95"/>
    </location>
</feature>
<gene>
    <name evidence="5" type="ORF">HOV93_14690</name>
</gene>
<dbReference type="PANTHER" id="PTHR23526:SF2">
    <property type="entry name" value="MAJOR FACILITATOR SUPERFAMILY (MFS) PROFILE DOMAIN-CONTAINING PROTEIN"/>
    <property type="match status" value="1"/>
</dbReference>
<organism evidence="5 6">
    <name type="scientific">Bremerella alba</name>
    <dbReference type="NCBI Taxonomy" id="980252"/>
    <lineage>
        <taxon>Bacteria</taxon>
        <taxon>Pseudomonadati</taxon>
        <taxon>Planctomycetota</taxon>
        <taxon>Planctomycetia</taxon>
        <taxon>Pirellulales</taxon>
        <taxon>Pirellulaceae</taxon>
        <taxon>Bremerella</taxon>
    </lineage>
</organism>
<comment type="caution">
    <text evidence="5">The sequence shown here is derived from an EMBL/GenBank/DDBJ whole genome shotgun (WGS) entry which is preliminary data.</text>
</comment>
<dbReference type="InterPro" id="IPR036259">
    <property type="entry name" value="MFS_trans_sf"/>
</dbReference>
<keyword evidence="1 4" id="KW-0812">Transmembrane</keyword>